<dbReference type="InterPro" id="IPR016181">
    <property type="entry name" value="Acyl_CoA_acyltransferase"/>
</dbReference>
<protein>
    <submittedName>
        <fullName evidence="2">GNAT family N-acetyltransferase</fullName>
        <ecNumber evidence="2">2.3.1.-</ecNumber>
    </submittedName>
</protein>
<dbReference type="GO" id="GO:0016746">
    <property type="term" value="F:acyltransferase activity"/>
    <property type="evidence" value="ECO:0007669"/>
    <property type="project" value="UniProtKB-KW"/>
</dbReference>
<feature type="domain" description="N-acetyltransferase" evidence="1">
    <location>
        <begin position="10"/>
        <end position="172"/>
    </location>
</feature>
<keyword evidence="2" id="KW-0808">Transferase</keyword>
<name>A0ABV1RGZ3_9ALTE</name>
<dbReference type="Pfam" id="PF13302">
    <property type="entry name" value="Acetyltransf_3"/>
    <property type="match status" value="1"/>
</dbReference>
<dbReference type="RefSeq" id="WP_350401662.1">
    <property type="nucleotide sequence ID" value="NZ_JBELOE010000200.1"/>
</dbReference>
<evidence type="ECO:0000313" key="2">
    <source>
        <dbReference type="EMBL" id="MER2492164.1"/>
    </source>
</evidence>
<dbReference type="EMBL" id="JBELOE010000200">
    <property type="protein sequence ID" value="MER2492164.1"/>
    <property type="molecule type" value="Genomic_DNA"/>
</dbReference>
<dbReference type="SUPFAM" id="SSF55729">
    <property type="entry name" value="Acyl-CoA N-acyltransferases (Nat)"/>
    <property type="match status" value="1"/>
</dbReference>
<sequence length="181" mass="21185">MKDYLSGYAVELKSVSQDNMMLLFEWRNQPEIRSQMVNTEKLELAQHQNWFAKLAARTEQKHYVIYYKQHAIGSINVRSTDGQAIEQTREAEVGLYIGEEKYRNNIVAFAPSLLINDYLFENLNIQQLRSKVRSQNKAALKYNQQLGYQLKPIDEDFTEIILTADNYKQTTQQIKAWLSRG</sequence>
<dbReference type="EC" id="2.3.1.-" evidence="2"/>
<dbReference type="Gene3D" id="3.40.630.30">
    <property type="match status" value="1"/>
</dbReference>
<gene>
    <name evidence="2" type="ORF">ABS311_09750</name>
</gene>
<comment type="caution">
    <text evidence="2">The sequence shown here is derived from an EMBL/GenBank/DDBJ whole genome shotgun (WGS) entry which is preliminary data.</text>
</comment>
<keyword evidence="2" id="KW-0012">Acyltransferase</keyword>
<proteinExistence type="predicted"/>
<dbReference type="PANTHER" id="PTHR43415:SF3">
    <property type="entry name" value="GNAT-FAMILY ACETYLTRANSFERASE"/>
    <property type="match status" value="1"/>
</dbReference>
<reference evidence="2 3" key="1">
    <citation type="submission" date="2024-06" db="EMBL/GenBank/DDBJ databases">
        <authorList>
            <person name="Chen R.Y."/>
        </authorList>
    </citation>
    <scope>NUCLEOTIDE SEQUENCE [LARGE SCALE GENOMIC DNA]</scope>
    <source>
        <strain evidence="2 3">D2</strain>
    </source>
</reference>
<accession>A0ABV1RGZ3</accession>
<evidence type="ECO:0000259" key="1">
    <source>
        <dbReference type="PROSITE" id="PS51186"/>
    </source>
</evidence>
<evidence type="ECO:0000313" key="3">
    <source>
        <dbReference type="Proteomes" id="UP001467690"/>
    </source>
</evidence>
<dbReference type="InterPro" id="IPR000182">
    <property type="entry name" value="GNAT_dom"/>
</dbReference>
<dbReference type="PANTHER" id="PTHR43415">
    <property type="entry name" value="SPERMIDINE N(1)-ACETYLTRANSFERASE"/>
    <property type="match status" value="1"/>
</dbReference>
<organism evidence="2 3">
    <name type="scientific">Catenovulum sediminis</name>
    <dbReference type="NCBI Taxonomy" id="1740262"/>
    <lineage>
        <taxon>Bacteria</taxon>
        <taxon>Pseudomonadati</taxon>
        <taxon>Pseudomonadota</taxon>
        <taxon>Gammaproteobacteria</taxon>
        <taxon>Alteromonadales</taxon>
        <taxon>Alteromonadaceae</taxon>
        <taxon>Catenovulum</taxon>
    </lineage>
</organism>
<dbReference type="PROSITE" id="PS51186">
    <property type="entry name" value="GNAT"/>
    <property type="match status" value="1"/>
</dbReference>
<keyword evidence="3" id="KW-1185">Reference proteome</keyword>
<dbReference type="Proteomes" id="UP001467690">
    <property type="component" value="Unassembled WGS sequence"/>
</dbReference>